<dbReference type="EMBL" id="JACAGB010000007">
    <property type="protein sequence ID" value="KAF6354007.1"/>
    <property type="molecule type" value="Genomic_DNA"/>
</dbReference>
<evidence type="ECO:0000313" key="12">
    <source>
        <dbReference type="Proteomes" id="UP000558488"/>
    </source>
</evidence>
<comment type="subcellular location">
    <subcellularLocation>
        <location evidence="2">Secreted</location>
    </subcellularLocation>
</comment>
<organism evidence="11 12">
    <name type="scientific">Pipistrellus kuhlii</name>
    <name type="common">Kuhl's pipistrelle</name>
    <dbReference type="NCBI Taxonomy" id="59472"/>
    <lineage>
        <taxon>Eukaryota</taxon>
        <taxon>Metazoa</taxon>
        <taxon>Chordata</taxon>
        <taxon>Craniata</taxon>
        <taxon>Vertebrata</taxon>
        <taxon>Euteleostomi</taxon>
        <taxon>Mammalia</taxon>
        <taxon>Eutheria</taxon>
        <taxon>Laurasiatheria</taxon>
        <taxon>Chiroptera</taxon>
        <taxon>Yangochiroptera</taxon>
        <taxon>Vespertilionidae</taxon>
        <taxon>Pipistrellus</taxon>
    </lineage>
</organism>
<keyword evidence="5" id="KW-0964">Secreted</keyword>
<evidence type="ECO:0000256" key="2">
    <source>
        <dbReference type="ARBA" id="ARBA00004613"/>
    </source>
</evidence>
<keyword evidence="7 10" id="KW-0732">Signal</keyword>
<evidence type="ECO:0000256" key="10">
    <source>
        <dbReference type="SAM" id="SignalP"/>
    </source>
</evidence>
<dbReference type="PANTHER" id="PTHR15444:SF4">
    <property type="entry name" value="SECRETED PHOSPHOPROTEIN 24"/>
    <property type="match status" value="1"/>
</dbReference>
<dbReference type="InterPro" id="IPR010892">
    <property type="entry name" value="Spp-24"/>
</dbReference>
<evidence type="ECO:0000256" key="3">
    <source>
        <dbReference type="ARBA" id="ARBA00008576"/>
    </source>
</evidence>
<dbReference type="GO" id="GO:0046849">
    <property type="term" value="P:bone remodeling"/>
    <property type="evidence" value="ECO:0007669"/>
    <property type="project" value="InterPro"/>
</dbReference>
<feature type="signal peptide" evidence="10">
    <location>
        <begin position="1"/>
        <end position="21"/>
    </location>
</feature>
<keyword evidence="12" id="KW-1185">Reference proteome</keyword>
<keyword evidence="6" id="KW-0597">Phosphoprotein</keyword>
<dbReference type="Gene3D" id="3.10.450.10">
    <property type="match status" value="1"/>
</dbReference>
<evidence type="ECO:0000256" key="8">
    <source>
        <dbReference type="ARBA" id="ARBA00023157"/>
    </source>
</evidence>
<gene>
    <name evidence="11" type="ORF">mPipKuh1_016598</name>
</gene>
<reference evidence="11 12" key="1">
    <citation type="journal article" date="2020" name="Nature">
        <title>Six reference-quality genomes reveal evolution of bat adaptations.</title>
        <authorList>
            <person name="Jebb D."/>
            <person name="Huang Z."/>
            <person name="Pippel M."/>
            <person name="Hughes G.M."/>
            <person name="Lavrichenko K."/>
            <person name="Devanna P."/>
            <person name="Winkler S."/>
            <person name="Jermiin L.S."/>
            <person name="Skirmuntt E.C."/>
            <person name="Katzourakis A."/>
            <person name="Burkitt-Gray L."/>
            <person name="Ray D.A."/>
            <person name="Sullivan K.A.M."/>
            <person name="Roscito J.G."/>
            <person name="Kirilenko B.M."/>
            <person name="Davalos L.M."/>
            <person name="Corthals A.P."/>
            <person name="Power M.L."/>
            <person name="Jones G."/>
            <person name="Ransome R.D."/>
            <person name="Dechmann D.K.N."/>
            <person name="Locatelli A.G."/>
            <person name="Puechmaille S.J."/>
            <person name="Fedrigo O."/>
            <person name="Jarvis E.D."/>
            <person name="Hiller M."/>
            <person name="Vernes S.C."/>
            <person name="Myers E.W."/>
            <person name="Teeling E.C."/>
        </authorList>
    </citation>
    <scope>NUCLEOTIDE SEQUENCE [LARGE SCALE GENOMIC DNA]</scope>
    <source>
        <strain evidence="11">MPipKuh1</strain>
        <tissue evidence="11">Flight muscle</tissue>
    </source>
</reference>
<feature type="chain" id="PRO_5029665274" description="Secreted phosphoprotein 24" evidence="10">
    <location>
        <begin position="22"/>
        <end position="201"/>
    </location>
</feature>
<dbReference type="PANTHER" id="PTHR15444">
    <property type="entry name" value="SECRETED PHOSPHOPROTEIN 24"/>
    <property type="match status" value="1"/>
</dbReference>
<protein>
    <recommendedName>
        <fullName evidence="4">Secreted phosphoprotein 24</fullName>
    </recommendedName>
    <alternativeName>
        <fullName evidence="9">Secreted phosphoprotein 2</fullName>
    </alternativeName>
</protein>
<dbReference type="InterPro" id="IPR046350">
    <property type="entry name" value="Cystatin_sf"/>
</dbReference>
<dbReference type="Pfam" id="PF07448">
    <property type="entry name" value="Spp-24"/>
    <property type="match status" value="1"/>
</dbReference>
<evidence type="ECO:0000313" key="11">
    <source>
        <dbReference type="EMBL" id="KAF6354007.1"/>
    </source>
</evidence>
<dbReference type="AlphaFoldDB" id="A0A7J7XWD1"/>
<evidence type="ECO:0000256" key="1">
    <source>
        <dbReference type="ARBA" id="ARBA00002371"/>
    </source>
</evidence>
<accession>A0A7J7XWD1</accession>
<name>A0A7J7XWD1_PIPKU</name>
<dbReference type="SUPFAM" id="SSF54403">
    <property type="entry name" value="Cystatin/monellin"/>
    <property type="match status" value="1"/>
</dbReference>
<comment type="function">
    <text evidence="1">Could coordinate an aspect of bone turnover.</text>
</comment>
<sequence length="201" mass="22766">MALKTLLVMTVLGMSIWSCAGFPVYDYDLASLRQALDASVAEVNARSLSPYLFRAFRSSIKRVNVLGENNSSLDIQFSVRETTCRKDSGADPATCDFQPGYYVPAASCRSTVWMSAEQVQDVWVFCSWSSSSESDSSEEKIFRGILGSSKWRNSYLLDLVSDTPRREQFYERSHERRGFPLGGRGYQDQWRRARVNTGFES</sequence>
<comment type="similarity">
    <text evidence="3">Belongs to the SPP2 family.</text>
</comment>
<dbReference type="GO" id="GO:0005576">
    <property type="term" value="C:extracellular region"/>
    <property type="evidence" value="ECO:0007669"/>
    <property type="project" value="UniProtKB-SubCell"/>
</dbReference>
<evidence type="ECO:0000256" key="6">
    <source>
        <dbReference type="ARBA" id="ARBA00022553"/>
    </source>
</evidence>
<evidence type="ECO:0000256" key="7">
    <source>
        <dbReference type="ARBA" id="ARBA00022729"/>
    </source>
</evidence>
<dbReference type="Proteomes" id="UP000558488">
    <property type="component" value="Unassembled WGS sequence"/>
</dbReference>
<keyword evidence="8" id="KW-1015">Disulfide bond</keyword>
<proteinExistence type="inferred from homology"/>
<evidence type="ECO:0000256" key="5">
    <source>
        <dbReference type="ARBA" id="ARBA00022525"/>
    </source>
</evidence>
<evidence type="ECO:0000256" key="4">
    <source>
        <dbReference type="ARBA" id="ARBA00020365"/>
    </source>
</evidence>
<evidence type="ECO:0000256" key="9">
    <source>
        <dbReference type="ARBA" id="ARBA00029627"/>
    </source>
</evidence>
<comment type="caution">
    <text evidence="11">The sequence shown here is derived from an EMBL/GenBank/DDBJ whole genome shotgun (WGS) entry which is preliminary data.</text>
</comment>